<reference evidence="6" key="2">
    <citation type="submission" date="2023-06" db="EMBL/GenBank/DDBJ databases">
        <authorList>
            <person name="Kobayashi Y."/>
            <person name="Kayamori A."/>
            <person name="Aoki K."/>
            <person name="Shiwa Y."/>
            <person name="Fujita N."/>
            <person name="Sugita T."/>
            <person name="Iwasaki W."/>
            <person name="Tanaka N."/>
            <person name="Takashima M."/>
        </authorList>
    </citation>
    <scope>NUCLEOTIDE SEQUENCE</scope>
    <source>
        <strain evidence="6">HIS016</strain>
    </source>
</reference>
<evidence type="ECO:0000256" key="3">
    <source>
        <dbReference type="ARBA" id="ARBA00023163"/>
    </source>
</evidence>
<organism evidence="6 7">
    <name type="scientific">Cutaneotrichosporon spelunceum</name>
    <dbReference type="NCBI Taxonomy" id="1672016"/>
    <lineage>
        <taxon>Eukaryota</taxon>
        <taxon>Fungi</taxon>
        <taxon>Dikarya</taxon>
        <taxon>Basidiomycota</taxon>
        <taxon>Agaricomycotina</taxon>
        <taxon>Tremellomycetes</taxon>
        <taxon>Trichosporonales</taxon>
        <taxon>Trichosporonaceae</taxon>
        <taxon>Cutaneotrichosporon</taxon>
    </lineage>
</organism>
<comment type="caution">
    <text evidence="6">The sequence shown here is derived from an EMBL/GenBank/DDBJ whole genome shotgun (WGS) entry which is preliminary data.</text>
</comment>
<feature type="compositionally biased region" description="Basic and acidic residues" evidence="5">
    <location>
        <begin position="297"/>
        <end position="306"/>
    </location>
</feature>
<dbReference type="AlphaFoldDB" id="A0AAD3TQE5"/>
<proteinExistence type="predicted"/>
<evidence type="ECO:0000256" key="1">
    <source>
        <dbReference type="ARBA" id="ARBA00004123"/>
    </source>
</evidence>
<feature type="compositionally biased region" description="Basic residues" evidence="5">
    <location>
        <begin position="94"/>
        <end position="104"/>
    </location>
</feature>
<evidence type="ECO:0008006" key="8">
    <source>
        <dbReference type="Google" id="ProtNLM"/>
    </source>
</evidence>
<dbReference type="GO" id="GO:0005666">
    <property type="term" value="C:RNA polymerase III complex"/>
    <property type="evidence" value="ECO:0007669"/>
    <property type="project" value="InterPro"/>
</dbReference>
<sequence length="527" mass="55429">MSGHDDKPKLPRMPGQARRGRPSLVAAAAAPSTAHDASGALEDSTLDSSQAMDVEPAPPLPSGVDVKPAIPRAGPSSVPMAPSRSGSGDPRAPARLKFKPKMPIRRAVEPEVKVEPVAVRGRGRGTGTGRGRGAPRGRGGGRGAAPLVTVAAGPFGGTRSAGAIRRVIPPAPPRNYMADVTSAEVYSDNEEGPSHGGGGVIDIEAVSGLGESAPTSVYRERDLDGGKAKAKAADKAKLKEEKRRKQAAREARAGHLHVAAGTAAAPRIKDEPVSPSTTTAQLPEIRHGDSMVAADAEQDRDVEGRRVAPAMSRDISGVSGVSTSTLSGSGDGDVDAANALDLSESEDDEYEEDMEGDFVFVPGMDNPEDKLFTFQFPSTFPRFASREPPPDEEKKEDKDKDVKPAPVRKRKVLPPPEGRVGTLCVMKSGKVKLVLGEGEAGIVMNVNGGVPSTFLTQLVHVDAKKHSTTVLGEVHKSYTVMPDVDRLLDQLFLNGGETPGDRERAARKDASRQARDRGLVKMEPSSP</sequence>
<feature type="region of interest" description="Disordered" evidence="5">
    <location>
        <begin position="1"/>
        <end position="160"/>
    </location>
</feature>
<feature type="compositionally biased region" description="Low complexity" evidence="5">
    <location>
        <begin position="23"/>
        <end position="40"/>
    </location>
</feature>
<dbReference type="Pfam" id="PF05132">
    <property type="entry name" value="RNA_pol_Rpc4"/>
    <property type="match status" value="1"/>
</dbReference>
<keyword evidence="4" id="KW-0539">Nucleus</keyword>
<dbReference type="EMBL" id="BTCM01000001">
    <property type="protein sequence ID" value="GMK54902.1"/>
    <property type="molecule type" value="Genomic_DNA"/>
</dbReference>
<feature type="compositionally biased region" description="Basic and acidic residues" evidence="5">
    <location>
        <begin position="218"/>
        <end position="253"/>
    </location>
</feature>
<dbReference type="Proteomes" id="UP001222932">
    <property type="component" value="Unassembled WGS sequence"/>
</dbReference>
<feature type="compositionally biased region" description="Gly residues" evidence="5">
    <location>
        <begin position="124"/>
        <end position="143"/>
    </location>
</feature>
<dbReference type="GO" id="GO:0003677">
    <property type="term" value="F:DNA binding"/>
    <property type="evidence" value="ECO:0007669"/>
    <property type="project" value="InterPro"/>
</dbReference>
<evidence type="ECO:0000313" key="6">
    <source>
        <dbReference type="EMBL" id="GMK54902.1"/>
    </source>
</evidence>
<keyword evidence="3" id="KW-0804">Transcription</keyword>
<evidence type="ECO:0000256" key="2">
    <source>
        <dbReference type="ARBA" id="ARBA00022478"/>
    </source>
</evidence>
<reference evidence="6" key="1">
    <citation type="journal article" date="2023" name="BMC Genomics">
        <title>Chromosome-level genome assemblies of Cutaneotrichosporon spp. (Trichosporonales, Basidiomycota) reveal imbalanced evolution between nucleotide sequences and chromosome synteny.</title>
        <authorList>
            <person name="Kobayashi Y."/>
            <person name="Kayamori A."/>
            <person name="Aoki K."/>
            <person name="Shiwa Y."/>
            <person name="Matsutani M."/>
            <person name="Fujita N."/>
            <person name="Sugita T."/>
            <person name="Iwasaki W."/>
            <person name="Tanaka N."/>
            <person name="Takashima M."/>
        </authorList>
    </citation>
    <scope>NUCLEOTIDE SEQUENCE</scope>
    <source>
        <strain evidence="6">HIS016</strain>
    </source>
</reference>
<feature type="region of interest" description="Disordered" evidence="5">
    <location>
        <begin position="495"/>
        <end position="527"/>
    </location>
</feature>
<dbReference type="PANTHER" id="PTHR13408">
    <property type="entry name" value="DNA-DIRECTED RNA POLYMERASE III"/>
    <property type="match status" value="1"/>
</dbReference>
<evidence type="ECO:0000256" key="5">
    <source>
        <dbReference type="SAM" id="MobiDB-lite"/>
    </source>
</evidence>
<gene>
    <name evidence="6" type="ORF">CspeluHIS016_0114880</name>
</gene>
<protein>
    <recommendedName>
        <fullName evidence="8">RNA polymerase III RPC4-domain-containing protein</fullName>
    </recommendedName>
</protein>
<feature type="region of interest" description="Disordered" evidence="5">
    <location>
        <begin position="212"/>
        <end position="336"/>
    </location>
</feature>
<feature type="region of interest" description="Disordered" evidence="5">
    <location>
        <begin position="379"/>
        <end position="415"/>
    </location>
</feature>
<keyword evidence="7" id="KW-1185">Reference proteome</keyword>
<feature type="compositionally biased region" description="Basic and acidic residues" evidence="5">
    <location>
        <begin position="499"/>
        <end position="520"/>
    </location>
</feature>
<dbReference type="GO" id="GO:0042797">
    <property type="term" value="P:tRNA transcription by RNA polymerase III"/>
    <property type="evidence" value="ECO:0007669"/>
    <property type="project" value="TreeGrafter"/>
</dbReference>
<feature type="compositionally biased region" description="Basic and acidic residues" evidence="5">
    <location>
        <begin position="384"/>
        <end position="403"/>
    </location>
</feature>
<dbReference type="InterPro" id="IPR007811">
    <property type="entry name" value="RPC4"/>
</dbReference>
<feature type="compositionally biased region" description="Low complexity" evidence="5">
    <location>
        <begin position="316"/>
        <end position="328"/>
    </location>
</feature>
<accession>A0AAD3TQE5</accession>
<evidence type="ECO:0000256" key="4">
    <source>
        <dbReference type="ARBA" id="ARBA00023242"/>
    </source>
</evidence>
<dbReference type="PANTHER" id="PTHR13408:SF0">
    <property type="entry name" value="DNA-DIRECTED RNA POLYMERASE III SUBUNIT RPC4"/>
    <property type="match status" value="1"/>
</dbReference>
<name>A0AAD3TQE5_9TREE</name>
<keyword evidence="2" id="KW-0240">DNA-directed RNA polymerase</keyword>
<evidence type="ECO:0000313" key="7">
    <source>
        <dbReference type="Proteomes" id="UP001222932"/>
    </source>
</evidence>
<comment type="subcellular location">
    <subcellularLocation>
        <location evidence="1">Nucleus</location>
    </subcellularLocation>
</comment>